<evidence type="ECO:0000256" key="2">
    <source>
        <dbReference type="ARBA" id="ARBA00022692"/>
    </source>
</evidence>
<feature type="transmembrane region" description="Helical" evidence="5">
    <location>
        <begin position="114"/>
        <end position="133"/>
    </location>
</feature>
<dbReference type="PROSITE" id="PS51257">
    <property type="entry name" value="PROKAR_LIPOPROTEIN"/>
    <property type="match status" value="1"/>
</dbReference>
<name>A0AAD6E1T5_9EURO</name>
<dbReference type="Gene3D" id="1.20.1250.20">
    <property type="entry name" value="MFS general substrate transporter like domains"/>
    <property type="match status" value="1"/>
</dbReference>
<feature type="transmembrane region" description="Helical" evidence="5">
    <location>
        <begin position="83"/>
        <end position="107"/>
    </location>
</feature>
<dbReference type="InterPro" id="IPR036259">
    <property type="entry name" value="MFS_trans_sf"/>
</dbReference>
<accession>A0AAD6E1T5</accession>
<feature type="transmembrane region" description="Helical" evidence="5">
    <location>
        <begin position="216"/>
        <end position="235"/>
    </location>
</feature>
<evidence type="ECO:0000313" key="6">
    <source>
        <dbReference type="EMBL" id="KAJ5599075.1"/>
    </source>
</evidence>
<dbReference type="SUPFAM" id="SSF103473">
    <property type="entry name" value="MFS general substrate transporter"/>
    <property type="match status" value="1"/>
</dbReference>
<sequence>MTEVFKINEVASVRSYIIAAGILGQGCGGPLGGLITDLVGWRWSLVGQAPIGIVCMGLAYYQLPVSMREANLQPSVSLWRFDWGGIVAFLFAVTSFILGTTDGGAFLSSFSKPAFLIASCVFLIIFIMIEKFAAENPIIPPNVVGSPRLSNIFLGQMLYFSSISTILNNIPGYLAKINHLSNSSIAIQIGLCGFGLILGSVIAGKALSNTVKYRKLSLVAISVSALSQIIMIVRWKDGIHGPEISYCLPWAMGSGMLLSAQFISLTIWSPPEQMAKATAVYYLSQQIGLVFGTSISATALQRLFGHQLGHNLVDIHEPEKTKVINHLLGDFGFISNLPEGMQAAVQHSFIEAWRLIPVISREKPKN</sequence>
<keyword evidence="2 5" id="KW-0812">Transmembrane</keyword>
<feature type="transmembrane region" description="Helical" evidence="5">
    <location>
        <begin position="185"/>
        <end position="204"/>
    </location>
</feature>
<gene>
    <name evidence="6" type="ORF">N7450_000142</name>
</gene>
<dbReference type="Gene3D" id="1.20.1720.10">
    <property type="entry name" value="Multidrug resistance protein D"/>
    <property type="match status" value="1"/>
</dbReference>
<reference evidence="6 7" key="1">
    <citation type="journal article" date="2023" name="IMA Fungus">
        <title>Comparative genomic study of the Penicillium genus elucidates a diverse pangenome and 15 lateral gene transfer events.</title>
        <authorList>
            <person name="Petersen C."/>
            <person name="Sorensen T."/>
            <person name="Nielsen M.R."/>
            <person name="Sondergaard T.E."/>
            <person name="Sorensen J.L."/>
            <person name="Fitzpatrick D.A."/>
            <person name="Frisvad J.C."/>
            <person name="Nielsen K.L."/>
        </authorList>
    </citation>
    <scope>NUCLEOTIDE SEQUENCE [LARGE SCALE GENOMIC DNA]</scope>
    <source>
        <strain evidence="6 7">IBT 29057</strain>
    </source>
</reference>
<evidence type="ECO:0000256" key="1">
    <source>
        <dbReference type="ARBA" id="ARBA00004141"/>
    </source>
</evidence>
<dbReference type="PANTHER" id="PTHR23501">
    <property type="entry name" value="MAJOR FACILITATOR SUPERFAMILY"/>
    <property type="match status" value="1"/>
</dbReference>
<feature type="transmembrane region" description="Helical" evidence="5">
    <location>
        <begin position="153"/>
        <end position="173"/>
    </location>
</feature>
<organism evidence="6 7">
    <name type="scientific">Penicillium hetheringtonii</name>
    <dbReference type="NCBI Taxonomy" id="911720"/>
    <lineage>
        <taxon>Eukaryota</taxon>
        <taxon>Fungi</taxon>
        <taxon>Dikarya</taxon>
        <taxon>Ascomycota</taxon>
        <taxon>Pezizomycotina</taxon>
        <taxon>Eurotiomycetes</taxon>
        <taxon>Eurotiomycetidae</taxon>
        <taxon>Eurotiales</taxon>
        <taxon>Aspergillaceae</taxon>
        <taxon>Penicillium</taxon>
    </lineage>
</organism>
<feature type="transmembrane region" description="Helical" evidence="5">
    <location>
        <begin position="16"/>
        <end position="36"/>
    </location>
</feature>
<comment type="subcellular location">
    <subcellularLocation>
        <location evidence="1">Membrane</location>
        <topology evidence="1">Multi-pass membrane protein</topology>
    </subcellularLocation>
</comment>
<dbReference type="InterPro" id="IPR011701">
    <property type="entry name" value="MFS"/>
</dbReference>
<keyword evidence="4 5" id="KW-0472">Membrane</keyword>
<dbReference type="GO" id="GO:0015174">
    <property type="term" value="F:basic amino acid transmembrane transporter activity"/>
    <property type="evidence" value="ECO:0007669"/>
    <property type="project" value="TreeGrafter"/>
</dbReference>
<dbReference type="AlphaFoldDB" id="A0AAD6E1T5"/>
<dbReference type="Proteomes" id="UP001216150">
    <property type="component" value="Unassembled WGS sequence"/>
</dbReference>
<protein>
    <submittedName>
        <fullName evidence="6">MFS general substrate transporter</fullName>
    </submittedName>
</protein>
<dbReference type="Pfam" id="PF07690">
    <property type="entry name" value="MFS_1"/>
    <property type="match status" value="1"/>
</dbReference>
<feature type="transmembrane region" description="Helical" evidence="5">
    <location>
        <begin position="43"/>
        <end position="63"/>
    </location>
</feature>
<dbReference type="GO" id="GO:0000329">
    <property type="term" value="C:fungal-type vacuole membrane"/>
    <property type="evidence" value="ECO:0007669"/>
    <property type="project" value="TreeGrafter"/>
</dbReference>
<feature type="transmembrane region" description="Helical" evidence="5">
    <location>
        <begin position="247"/>
        <end position="268"/>
    </location>
</feature>
<evidence type="ECO:0000313" key="7">
    <source>
        <dbReference type="Proteomes" id="UP001216150"/>
    </source>
</evidence>
<evidence type="ECO:0000256" key="4">
    <source>
        <dbReference type="ARBA" id="ARBA00023136"/>
    </source>
</evidence>
<dbReference type="PANTHER" id="PTHR23501:SF33">
    <property type="entry name" value="MAJOR FACILITATOR SUPERFAMILY (MFS) PROFILE DOMAIN-CONTAINING PROTEIN"/>
    <property type="match status" value="1"/>
</dbReference>
<keyword evidence="7" id="KW-1185">Reference proteome</keyword>
<keyword evidence="3 5" id="KW-1133">Transmembrane helix</keyword>
<comment type="caution">
    <text evidence="6">The sequence shown here is derived from an EMBL/GenBank/DDBJ whole genome shotgun (WGS) entry which is preliminary data.</text>
</comment>
<evidence type="ECO:0000256" key="5">
    <source>
        <dbReference type="SAM" id="Phobius"/>
    </source>
</evidence>
<dbReference type="EMBL" id="JAQJAC010000001">
    <property type="protein sequence ID" value="KAJ5599075.1"/>
    <property type="molecule type" value="Genomic_DNA"/>
</dbReference>
<proteinExistence type="predicted"/>
<evidence type="ECO:0000256" key="3">
    <source>
        <dbReference type="ARBA" id="ARBA00022989"/>
    </source>
</evidence>